<accession>A0A1E3H0G3</accession>
<dbReference type="AlphaFoldDB" id="A0A1E3H0G3"/>
<dbReference type="InterPro" id="IPR046342">
    <property type="entry name" value="CBS_dom_sf"/>
</dbReference>
<name>A0A1E3H0G3_9HYPH</name>
<evidence type="ECO:0000256" key="2">
    <source>
        <dbReference type="PROSITE-ProRule" id="PRU00703"/>
    </source>
</evidence>
<dbReference type="SUPFAM" id="SSF54631">
    <property type="entry name" value="CBS-domain pair"/>
    <property type="match status" value="1"/>
</dbReference>
<feature type="domain" description="CBS" evidence="3">
    <location>
        <begin position="7"/>
        <end position="66"/>
    </location>
</feature>
<evidence type="ECO:0000313" key="4">
    <source>
        <dbReference type="EMBL" id="ODN69797.1"/>
    </source>
</evidence>
<protein>
    <submittedName>
        <fullName evidence="4">Hypoxic response protein 1</fullName>
    </submittedName>
</protein>
<evidence type="ECO:0000259" key="3">
    <source>
        <dbReference type="PROSITE" id="PS51371"/>
    </source>
</evidence>
<dbReference type="Pfam" id="PF00571">
    <property type="entry name" value="CBS"/>
    <property type="match status" value="2"/>
</dbReference>
<dbReference type="InterPro" id="IPR044725">
    <property type="entry name" value="CBSX3_CBS_dom"/>
</dbReference>
<dbReference type="InterPro" id="IPR000644">
    <property type="entry name" value="CBS_dom"/>
</dbReference>
<dbReference type="RefSeq" id="WP_069307363.1">
    <property type="nucleotide sequence ID" value="NZ_MCRJ01000073.1"/>
</dbReference>
<dbReference type="SMART" id="SM00116">
    <property type="entry name" value="CBS"/>
    <property type="match status" value="2"/>
</dbReference>
<dbReference type="Proteomes" id="UP000094622">
    <property type="component" value="Unassembled WGS sequence"/>
</dbReference>
<gene>
    <name evidence="4" type="primary">hrp1</name>
    <name evidence="4" type="ORF">A6302_02880</name>
</gene>
<dbReference type="EMBL" id="MCRJ01000073">
    <property type="protein sequence ID" value="ODN69797.1"/>
    <property type="molecule type" value="Genomic_DNA"/>
</dbReference>
<dbReference type="PATRIC" id="fig|1439726.3.peg.3035"/>
<dbReference type="InterPro" id="IPR051257">
    <property type="entry name" value="Diverse_CBS-Domain"/>
</dbReference>
<dbReference type="PANTHER" id="PTHR43080">
    <property type="entry name" value="CBS DOMAIN-CONTAINING PROTEIN CBSX3, MITOCHONDRIAL"/>
    <property type="match status" value="1"/>
</dbReference>
<dbReference type="PANTHER" id="PTHR43080:SF2">
    <property type="entry name" value="CBS DOMAIN-CONTAINING PROTEIN"/>
    <property type="match status" value="1"/>
</dbReference>
<feature type="domain" description="CBS" evidence="3">
    <location>
        <begin position="76"/>
        <end position="131"/>
    </location>
</feature>
<dbReference type="OrthoDB" id="9807125at2"/>
<keyword evidence="5" id="KW-1185">Reference proteome</keyword>
<organism evidence="4 5">
    <name type="scientific">Methylobrevis pamukkalensis</name>
    <dbReference type="NCBI Taxonomy" id="1439726"/>
    <lineage>
        <taxon>Bacteria</taxon>
        <taxon>Pseudomonadati</taxon>
        <taxon>Pseudomonadota</taxon>
        <taxon>Alphaproteobacteria</taxon>
        <taxon>Hyphomicrobiales</taxon>
        <taxon>Pleomorphomonadaceae</taxon>
        <taxon>Methylobrevis</taxon>
    </lineage>
</organism>
<proteinExistence type="predicted"/>
<dbReference type="CDD" id="cd04623">
    <property type="entry name" value="CBS_pair_bac_euk"/>
    <property type="match status" value="1"/>
</dbReference>
<dbReference type="Gene3D" id="3.10.580.10">
    <property type="entry name" value="CBS-domain"/>
    <property type="match status" value="1"/>
</dbReference>
<dbReference type="PROSITE" id="PS51371">
    <property type="entry name" value="CBS"/>
    <property type="match status" value="2"/>
</dbReference>
<reference evidence="4 5" key="1">
    <citation type="submission" date="2016-07" db="EMBL/GenBank/DDBJ databases">
        <title>Draft Genome Sequence of Methylobrevis pamukkalensis PK2.</title>
        <authorList>
            <person name="Vasilenko O.V."/>
            <person name="Doronina N.V."/>
            <person name="Shmareva M.N."/>
            <person name="Tarlachkov S.V."/>
            <person name="Mustakhimov I."/>
            <person name="Trotsenko Y.A."/>
        </authorList>
    </citation>
    <scope>NUCLEOTIDE SEQUENCE [LARGE SCALE GENOMIC DNA]</scope>
    <source>
        <strain evidence="4 5">PK2</strain>
    </source>
</reference>
<evidence type="ECO:0000313" key="5">
    <source>
        <dbReference type="Proteomes" id="UP000094622"/>
    </source>
</evidence>
<keyword evidence="1 2" id="KW-0129">CBS domain</keyword>
<comment type="caution">
    <text evidence="4">The sequence shown here is derived from an EMBL/GenBank/DDBJ whole genome shotgun (WGS) entry which is preliminary data.</text>
</comment>
<sequence>MTVQTILSQKGGTVTTGTADMTIAQVAEVLASQKIGALVITDLANRVVGILSERDIVRVIAQRGPSVLGSTAAEVMTRNVITCGVRDTIDNVMLKMTNGRFRHVPVLDGGRLAGIISIGDVVKHRMAEIEREAELMRSYIATA</sequence>
<evidence type="ECO:0000256" key="1">
    <source>
        <dbReference type="ARBA" id="ARBA00023122"/>
    </source>
</evidence>